<dbReference type="GO" id="GO:0000272">
    <property type="term" value="P:polysaccharide catabolic process"/>
    <property type="evidence" value="ECO:0007669"/>
    <property type="project" value="UniProtKB-KW"/>
</dbReference>
<organism evidence="6 7">
    <name type="scientific">Flavobacterium orientale</name>
    <dbReference type="NCBI Taxonomy" id="1756020"/>
    <lineage>
        <taxon>Bacteria</taxon>
        <taxon>Pseudomonadati</taxon>
        <taxon>Bacteroidota</taxon>
        <taxon>Flavobacteriia</taxon>
        <taxon>Flavobacteriales</taxon>
        <taxon>Flavobacteriaceae</taxon>
        <taxon>Flavobacterium</taxon>
    </lineage>
</organism>
<dbReference type="SMART" id="SM00656">
    <property type="entry name" value="Amb_all"/>
    <property type="match status" value="1"/>
</dbReference>
<name>A0A916XZ43_9FLAO</name>
<dbReference type="InterPro" id="IPR011050">
    <property type="entry name" value="Pectin_lyase_fold/virulence"/>
</dbReference>
<protein>
    <recommendedName>
        <fullName evidence="5">Pectate lyase domain-containing protein</fullName>
    </recommendedName>
</protein>
<evidence type="ECO:0000259" key="5">
    <source>
        <dbReference type="SMART" id="SM00656"/>
    </source>
</evidence>
<dbReference type="InterPro" id="IPR045032">
    <property type="entry name" value="PEL"/>
</dbReference>
<sequence>MKKKYFLLLIVFSFINVFSQDYYVATPQGYGAATTGGGAVTPITVTTWAALRTQMQSAGSKVILVSGVLTVPATQQLRAIISNKSLIGLPGAKLVSNTLAHPGGGIIYLRPGSNNVIIRNLIFEGPGAYDIDGEDLLTADGCTNLWVDHCEFQDGLDGNFDIKGLTDNVTVSWCKFTYLKPPVPGGSGGSNDHRFSNLVGSGANDAPADGNFSVTFQSCLWGTGCRERMPRARNAQLHILNCYYNTEVTNARALGLGGGINNTTCFVQNSDFSGISNVYTNYPGDGGTVALAFNNCINGATNIGTVTPPTYTTTIIPVNEVITNLTDATCGAGATLNVTATGVITPNECTFLGIADIENENNIRLYPSLVKDILNIELSESNFGKTEITIYNLNGQEVFNYTENSTSNEILQLNLEKLAKGMYVCKIESNEKIVFKKFIKH</sequence>
<keyword evidence="3" id="KW-0964">Secreted</keyword>
<dbReference type="Gene3D" id="2.160.20.10">
    <property type="entry name" value="Single-stranded right-handed beta-helix, Pectin lyase-like"/>
    <property type="match status" value="1"/>
</dbReference>
<dbReference type="Proteomes" id="UP000625735">
    <property type="component" value="Unassembled WGS sequence"/>
</dbReference>
<dbReference type="SUPFAM" id="SSF51126">
    <property type="entry name" value="Pectin lyase-like"/>
    <property type="match status" value="1"/>
</dbReference>
<dbReference type="GO" id="GO:0030570">
    <property type="term" value="F:pectate lyase activity"/>
    <property type="evidence" value="ECO:0007669"/>
    <property type="project" value="InterPro"/>
</dbReference>
<dbReference type="NCBIfam" id="TIGR04183">
    <property type="entry name" value="Por_Secre_tail"/>
    <property type="match status" value="1"/>
</dbReference>
<feature type="chain" id="PRO_5037502587" description="Pectate lyase domain-containing protein" evidence="4">
    <location>
        <begin position="20"/>
        <end position="441"/>
    </location>
</feature>
<keyword evidence="3" id="KW-0119">Carbohydrate metabolism</keyword>
<evidence type="ECO:0000256" key="4">
    <source>
        <dbReference type="SAM" id="SignalP"/>
    </source>
</evidence>
<keyword evidence="2 3" id="KW-0456">Lyase</keyword>
<keyword evidence="3" id="KW-0624">Polysaccharide degradation</keyword>
<dbReference type="InterPro" id="IPR012334">
    <property type="entry name" value="Pectin_lyas_fold"/>
</dbReference>
<dbReference type="AlphaFoldDB" id="A0A916XZ43"/>
<keyword evidence="1 4" id="KW-0732">Signal</keyword>
<comment type="caution">
    <text evidence="6">The sequence shown here is derived from an EMBL/GenBank/DDBJ whole genome shotgun (WGS) entry which is preliminary data.</text>
</comment>
<evidence type="ECO:0000256" key="2">
    <source>
        <dbReference type="ARBA" id="ARBA00023239"/>
    </source>
</evidence>
<dbReference type="InterPro" id="IPR026444">
    <property type="entry name" value="Secre_tail"/>
</dbReference>
<reference evidence="6" key="1">
    <citation type="journal article" date="2014" name="Int. J. Syst. Evol. Microbiol.">
        <title>Complete genome sequence of Corynebacterium casei LMG S-19264T (=DSM 44701T), isolated from a smear-ripened cheese.</title>
        <authorList>
            <consortium name="US DOE Joint Genome Institute (JGI-PGF)"/>
            <person name="Walter F."/>
            <person name="Albersmeier A."/>
            <person name="Kalinowski J."/>
            <person name="Ruckert C."/>
        </authorList>
    </citation>
    <scope>NUCLEOTIDE SEQUENCE</scope>
    <source>
        <strain evidence="6">CGMCC 1.12506</strain>
    </source>
</reference>
<evidence type="ECO:0000256" key="1">
    <source>
        <dbReference type="ARBA" id="ARBA00022729"/>
    </source>
</evidence>
<evidence type="ECO:0000256" key="3">
    <source>
        <dbReference type="RuleBase" id="RU361173"/>
    </source>
</evidence>
<comment type="subcellular location">
    <subcellularLocation>
        <location evidence="3">Secreted</location>
    </subcellularLocation>
</comment>
<dbReference type="Pfam" id="PF00544">
    <property type="entry name" value="Pectate_lyase_4"/>
    <property type="match status" value="1"/>
</dbReference>
<feature type="domain" description="Pectate lyase" evidence="5">
    <location>
        <begin position="48"/>
        <end position="277"/>
    </location>
</feature>
<dbReference type="EMBL" id="BMFG01000004">
    <property type="protein sequence ID" value="GGD23740.1"/>
    <property type="molecule type" value="Genomic_DNA"/>
</dbReference>
<dbReference type="PANTHER" id="PTHR31683">
    <property type="entry name" value="PECTATE LYASE 18-RELATED"/>
    <property type="match status" value="1"/>
</dbReference>
<dbReference type="InterPro" id="IPR002022">
    <property type="entry name" value="Pec_lyase"/>
</dbReference>
<dbReference type="Pfam" id="PF18962">
    <property type="entry name" value="Por_Secre_tail"/>
    <property type="match status" value="1"/>
</dbReference>
<accession>A0A916XZ43</accession>
<evidence type="ECO:0000313" key="7">
    <source>
        <dbReference type="Proteomes" id="UP000625735"/>
    </source>
</evidence>
<dbReference type="RefSeq" id="WP_188361682.1">
    <property type="nucleotide sequence ID" value="NZ_BMFG01000004.1"/>
</dbReference>
<feature type="signal peptide" evidence="4">
    <location>
        <begin position="1"/>
        <end position="19"/>
    </location>
</feature>
<keyword evidence="7" id="KW-1185">Reference proteome</keyword>
<gene>
    <name evidence="6" type="ORF">GCM10011343_12400</name>
</gene>
<comment type="similarity">
    <text evidence="3">Belongs to the polysaccharide lyase 1 family.</text>
</comment>
<dbReference type="PANTHER" id="PTHR31683:SF18">
    <property type="entry name" value="PECTATE LYASE 21-RELATED"/>
    <property type="match status" value="1"/>
</dbReference>
<reference evidence="6" key="2">
    <citation type="submission" date="2020-09" db="EMBL/GenBank/DDBJ databases">
        <authorList>
            <person name="Sun Q."/>
            <person name="Zhou Y."/>
        </authorList>
    </citation>
    <scope>NUCLEOTIDE SEQUENCE</scope>
    <source>
        <strain evidence="6">CGMCC 1.12506</strain>
    </source>
</reference>
<evidence type="ECO:0000313" key="6">
    <source>
        <dbReference type="EMBL" id="GGD23740.1"/>
    </source>
</evidence>
<dbReference type="GO" id="GO:0005576">
    <property type="term" value="C:extracellular region"/>
    <property type="evidence" value="ECO:0007669"/>
    <property type="project" value="UniProtKB-SubCell"/>
</dbReference>
<proteinExistence type="inferred from homology"/>